<organism evidence="2 3">
    <name type="scientific">Nephila pilipes</name>
    <name type="common">Giant wood spider</name>
    <name type="synonym">Nephila maculata</name>
    <dbReference type="NCBI Taxonomy" id="299642"/>
    <lineage>
        <taxon>Eukaryota</taxon>
        <taxon>Metazoa</taxon>
        <taxon>Ecdysozoa</taxon>
        <taxon>Arthropoda</taxon>
        <taxon>Chelicerata</taxon>
        <taxon>Arachnida</taxon>
        <taxon>Araneae</taxon>
        <taxon>Araneomorphae</taxon>
        <taxon>Entelegynae</taxon>
        <taxon>Araneoidea</taxon>
        <taxon>Nephilidae</taxon>
        <taxon>Nephila</taxon>
    </lineage>
</organism>
<evidence type="ECO:0000313" key="2">
    <source>
        <dbReference type="EMBL" id="GFU04767.1"/>
    </source>
</evidence>
<dbReference type="AlphaFoldDB" id="A0A8X6Q7V2"/>
<dbReference type="Proteomes" id="UP000887013">
    <property type="component" value="Unassembled WGS sequence"/>
</dbReference>
<keyword evidence="1" id="KW-0812">Transmembrane</keyword>
<name>A0A8X6Q7V2_NEPPI</name>
<protein>
    <submittedName>
        <fullName evidence="2">Uncharacterized protein</fullName>
    </submittedName>
</protein>
<keyword evidence="1" id="KW-0472">Membrane</keyword>
<accession>A0A8X6Q7V2</accession>
<gene>
    <name evidence="2" type="ORF">NPIL_8341</name>
</gene>
<comment type="caution">
    <text evidence="2">The sequence shown here is derived from an EMBL/GenBank/DDBJ whole genome shotgun (WGS) entry which is preliminary data.</text>
</comment>
<keyword evidence="1" id="KW-1133">Transmembrane helix</keyword>
<keyword evidence="3" id="KW-1185">Reference proteome</keyword>
<sequence>MFRVCCQALDQCRKLLARKTITSDEVFGIYMKIASWREMLQKTLSVFLFLTTLGFFHAFNTVTFYKGHGRLSIFNKPPFSYVKIICSFTHFFSWIILLVSAAEVNEQDKSLRKIDTECIFQHQRHDNMQPLDYI</sequence>
<feature type="transmembrane region" description="Helical" evidence="1">
    <location>
        <begin position="79"/>
        <end position="102"/>
    </location>
</feature>
<proteinExistence type="predicted"/>
<reference evidence="2" key="1">
    <citation type="submission" date="2020-08" db="EMBL/GenBank/DDBJ databases">
        <title>Multicomponent nature underlies the extraordinary mechanical properties of spider dragline silk.</title>
        <authorList>
            <person name="Kono N."/>
            <person name="Nakamura H."/>
            <person name="Mori M."/>
            <person name="Yoshida Y."/>
            <person name="Ohtoshi R."/>
            <person name="Malay A.D."/>
            <person name="Moran D.A.P."/>
            <person name="Tomita M."/>
            <person name="Numata K."/>
            <person name="Arakawa K."/>
        </authorList>
    </citation>
    <scope>NUCLEOTIDE SEQUENCE</scope>
</reference>
<evidence type="ECO:0000313" key="3">
    <source>
        <dbReference type="Proteomes" id="UP000887013"/>
    </source>
</evidence>
<evidence type="ECO:0000256" key="1">
    <source>
        <dbReference type="SAM" id="Phobius"/>
    </source>
</evidence>
<dbReference type="EMBL" id="BMAW01077119">
    <property type="protein sequence ID" value="GFU04767.1"/>
    <property type="molecule type" value="Genomic_DNA"/>
</dbReference>
<feature type="transmembrane region" description="Helical" evidence="1">
    <location>
        <begin position="39"/>
        <end position="59"/>
    </location>
</feature>